<name>A0ACB1AWS4_MELEN</name>
<dbReference type="EMBL" id="CAVMJV010000128">
    <property type="protein sequence ID" value="CAK5108172.1"/>
    <property type="molecule type" value="Genomic_DNA"/>
</dbReference>
<gene>
    <name evidence="1" type="ORF">MENTE1834_LOCUS43878</name>
</gene>
<organism evidence="1 2">
    <name type="scientific">Meloidogyne enterolobii</name>
    <name type="common">Root-knot nematode worm</name>
    <name type="synonym">Meloidogyne mayaguensis</name>
    <dbReference type="NCBI Taxonomy" id="390850"/>
    <lineage>
        <taxon>Eukaryota</taxon>
        <taxon>Metazoa</taxon>
        <taxon>Ecdysozoa</taxon>
        <taxon>Nematoda</taxon>
        <taxon>Chromadorea</taxon>
        <taxon>Rhabditida</taxon>
        <taxon>Tylenchina</taxon>
        <taxon>Tylenchomorpha</taxon>
        <taxon>Tylenchoidea</taxon>
        <taxon>Meloidogynidae</taxon>
        <taxon>Meloidogyninae</taxon>
        <taxon>Meloidogyne</taxon>
    </lineage>
</organism>
<accession>A0ACB1AWS4</accession>
<dbReference type="Proteomes" id="UP001497535">
    <property type="component" value="Unassembled WGS sequence"/>
</dbReference>
<evidence type="ECO:0000313" key="1">
    <source>
        <dbReference type="EMBL" id="CAK5108172.1"/>
    </source>
</evidence>
<proteinExistence type="predicted"/>
<keyword evidence="2" id="KW-1185">Reference proteome</keyword>
<protein>
    <submittedName>
        <fullName evidence="1">Uncharacterized protein</fullName>
    </submittedName>
</protein>
<sequence>MDSNSDKLTLNMTKNTNLTLLENGFLNGPKTQKMDLMPKMEKNEGAEINAKYGKAANLFKKLGGKTYDFVEKSWQRTKNSFSSINYNYLVSLFNTFMVATFLLLVPVLFTTFFFYVFIGSVNFLLKITLRQTIFLGSLQLFGYFGLLCYYFIFVYKMLLSFKPALVDSKWFSLLFKFVPNFFMGIFSILLFIIIFSANYCNIMTFATEFNFYPTVRIVMTTFCLFCVLCGVKTYSDFLNNVVAKYPFTMNSFVIF</sequence>
<reference evidence="1" key="1">
    <citation type="submission" date="2023-11" db="EMBL/GenBank/DDBJ databases">
        <authorList>
            <person name="Poullet M."/>
        </authorList>
    </citation>
    <scope>NUCLEOTIDE SEQUENCE</scope>
    <source>
        <strain evidence="1">E1834</strain>
    </source>
</reference>
<comment type="caution">
    <text evidence="1">The sequence shown here is derived from an EMBL/GenBank/DDBJ whole genome shotgun (WGS) entry which is preliminary data.</text>
</comment>
<evidence type="ECO:0000313" key="2">
    <source>
        <dbReference type="Proteomes" id="UP001497535"/>
    </source>
</evidence>